<dbReference type="AlphaFoldDB" id="A0A2H3BIP8"/>
<organism evidence="2 3">
    <name type="scientific">Armillaria solidipes</name>
    <dbReference type="NCBI Taxonomy" id="1076256"/>
    <lineage>
        <taxon>Eukaryota</taxon>
        <taxon>Fungi</taxon>
        <taxon>Dikarya</taxon>
        <taxon>Basidiomycota</taxon>
        <taxon>Agaricomycotina</taxon>
        <taxon>Agaricomycetes</taxon>
        <taxon>Agaricomycetidae</taxon>
        <taxon>Agaricales</taxon>
        <taxon>Marasmiineae</taxon>
        <taxon>Physalacriaceae</taxon>
        <taxon>Armillaria</taxon>
    </lineage>
</organism>
<keyword evidence="1" id="KW-0472">Membrane</keyword>
<evidence type="ECO:0000313" key="3">
    <source>
        <dbReference type="Proteomes" id="UP000218334"/>
    </source>
</evidence>
<accession>A0A2H3BIP8</accession>
<keyword evidence="1" id="KW-1133">Transmembrane helix</keyword>
<evidence type="ECO:0000313" key="2">
    <source>
        <dbReference type="EMBL" id="PBK63733.1"/>
    </source>
</evidence>
<reference evidence="3" key="1">
    <citation type="journal article" date="2017" name="Nat. Ecol. Evol.">
        <title>Genome expansion and lineage-specific genetic innovations in the forest pathogenic fungi Armillaria.</title>
        <authorList>
            <person name="Sipos G."/>
            <person name="Prasanna A.N."/>
            <person name="Walter M.C."/>
            <person name="O'Connor E."/>
            <person name="Balint B."/>
            <person name="Krizsan K."/>
            <person name="Kiss B."/>
            <person name="Hess J."/>
            <person name="Varga T."/>
            <person name="Slot J."/>
            <person name="Riley R."/>
            <person name="Boka B."/>
            <person name="Rigling D."/>
            <person name="Barry K."/>
            <person name="Lee J."/>
            <person name="Mihaltcheva S."/>
            <person name="LaButti K."/>
            <person name="Lipzen A."/>
            <person name="Waldron R."/>
            <person name="Moloney N.M."/>
            <person name="Sperisen C."/>
            <person name="Kredics L."/>
            <person name="Vagvoelgyi C."/>
            <person name="Patrignani A."/>
            <person name="Fitzpatrick D."/>
            <person name="Nagy I."/>
            <person name="Doyle S."/>
            <person name="Anderson J.B."/>
            <person name="Grigoriev I.V."/>
            <person name="Gueldener U."/>
            <person name="Muensterkoetter M."/>
            <person name="Nagy L.G."/>
        </authorList>
    </citation>
    <scope>NUCLEOTIDE SEQUENCE [LARGE SCALE GENOMIC DNA]</scope>
    <source>
        <strain evidence="3">28-4</strain>
    </source>
</reference>
<keyword evidence="1" id="KW-0812">Transmembrane</keyword>
<gene>
    <name evidence="2" type="ORF">ARMSODRAFT_523926</name>
</gene>
<dbReference type="EMBL" id="KZ293456">
    <property type="protein sequence ID" value="PBK63733.1"/>
    <property type="molecule type" value="Genomic_DNA"/>
</dbReference>
<keyword evidence="3" id="KW-1185">Reference proteome</keyword>
<protein>
    <submittedName>
        <fullName evidence="2">Uncharacterized protein</fullName>
    </submittedName>
</protein>
<proteinExistence type="predicted"/>
<evidence type="ECO:0000256" key="1">
    <source>
        <dbReference type="SAM" id="Phobius"/>
    </source>
</evidence>
<name>A0A2H3BIP8_9AGAR</name>
<dbReference type="Proteomes" id="UP000218334">
    <property type="component" value="Unassembled WGS sequence"/>
</dbReference>
<feature type="transmembrane region" description="Helical" evidence="1">
    <location>
        <begin position="12"/>
        <end position="36"/>
    </location>
</feature>
<sequence>MLQSSIRRTVTALLLNAIHIPHFSLLPLVCTCMVFADCGTGDFPSCHYFPEGPRLFAAGITGNADDRTDIESDDSASIAQINKPYLLTRTWIKLSPKSTAPQIRRNCGAATSSKK</sequence>